<dbReference type="OMA" id="HETISSM"/>
<dbReference type="EMBL" id="KQ971343">
    <property type="protein sequence ID" value="KYB27454.1"/>
    <property type="molecule type" value="Genomic_DNA"/>
</dbReference>
<feature type="coiled-coil region" evidence="1">
    <location>
        <begin position="293"/>
        <end position="341"/>
    </location>
</feature>
<evidence type="ECO:0000313" key="3">
    <source>
        <dbReference type="Proteomes" id="UP000007266"/>
    </source>
</evidence>
<name>A0A139WHT1_TRICA</name>
<protein>
    <submittedName>
        <fullName evidence="2">Uncharacterized protein</fullName>
    </submittedName>
</protein>
<feature type="coiled-coil region" evidence="1">
    <location>
        <begin position="575"/>
        <end position="609"/>
    </location>
</feature>
<dbReference type="eggNOG" id="KOG0316">
    <property type="taxonomic scope" value="Eukaryota"/>
</dbReference>
<dbReference type="PANTHER" id="PTHR43049:SF1">
    <property type="entry name" value="EARLY ENDOSOME ANTIGEN"/>
    <property type="match status" value="1"/>
</dbReference>
<accession>A0A139WHT1</accession>
<reference evidence="2 3" key="2">
    <citation type="journal article" date="2010" name="Nucleic Acids Res.">
        <title>BeetleBase in 2010: revisions to provide comprehensive genomic information for Tribolium castaneum.</title>
        <authorList>
            <person name="Kim H.S."/>
            <person name="Murphy T."/>
            <person name="Xia J."/>
            <person name="Caragea D."/>
            <person name="Park Y."/>
            <person name="Beeman R.W."/>
            <person name="Lorenzen M.D."/>
            <person name="Butcher S."/>
            <person name="Manak J.R."/>
            <person name="Brown S.J."/>
        </authorList>
    </citation>
    <scope>GENOME REANNOTATION</scope>
    <source>
        <strain evidence="2 3">Georgia GA2</strain>
    </source>
</reference>
<feature type="coiled-coil region" evidence="1">
    <location>
        <begin position="63"/>
        <end position="101"/>
    </location>
</feature>
<dbReference type="InParanoid" id="A0A139WHT1"/>
<proteinExistence type="predicted"/>
<sequence length="1326" mass="154963">MSKSNTDRDVCPVFASSGKCGEQDALDVMEQFRSFYENKLNEIDHQGGGDCLELKLKVQRRWIDDLTEQTQMMARIVKELEDEATNRVRMLEDKLRQTSKSAYEVMKRYQNYSITHNLDEPFQKVFYLENDLKNLLEFIRRIREDRKWSIDGLQFYDITYKDLFGKEQYDSNDNKERNLVPVASKDANKRKVGKKTLKLILQVVDKRNKQNIKDKCRCRHNSPKRAISPCNPCRCCPALLEHRPRRKPSNESVDENENNKCGDVFEQLKRKTIEYEALRQSMLDMRSALTEEVACKHDMISALKKDIQQLEERCVQADKQTAFKDDIIKELRKEIKQLKQQICPEFPLKKWKSRDKTVLTTIRHNRTCEKPKYSTVIFINDESKKSERKDLNLCKTESVPSYLTEESSTFGNGKFSEFGKILEQVKCLKSKMKQFYERHKLSLTKIKELEEDNNSKSLLLMSLYNIIKGLLSKLTFTENIEIRNDFLTKQNKSLVFDNTKILRNLYNAELSKLNEDCERGNEIIKLMDVNFANTVLMNNDNEASLRKQLDEAHQLIKRMKPCVDVTTTFTDMDNTSAARRREKDLEDEIERRQREVNELKTKCVDLEKCLASSQGCAANLQKAEAVVCGKGEIKKLRHQIRYYEHVIDCFKHEMTAMSEQLINLQEILNLSNKSCKEENGQLHRAVIELQRLSEKLQSDLVDTEKKALVENQMNLLKDAKIDELQLVINQKNADLNMHDDAINDMKMRLENAILENHELQSTIVSLNATIMQLQCNLDCREFQKNDTGCEDRNCKKWQKLQAEYRQQYELVKNMERELHRMKDKHREKVKHLRQVNEDLKDRLATSELDNQHLHKQVKELKQTGRKDCSKEHELAQGKQIVIELRQTLIELNDTLAECDFQCALGDECHYTAPRGVDKCDCYTGCRDEISLFKKLAENLKDKLVEMRKKLSDAELRNKSLSEELKNKDVRLNDLQKRAEMHVSELKRQVAELEARNKILNDELKSKDVRVGEVQKRAAKKEKEHCQCIQELTEKLKDSQEEERRLSEFIDNLKREVQKKIDDKKAVANFCECNEISETQEEISTLKVEIKSMISNQLALNSENDKLLKQVTSLQNTIVSLEEKNRQLKQKLDKLHAETKNLKEKNKSLTREKETCAQTIRNLELELNDAKNNRDDLCTESRCVVNNVKAWLEEQRKINDRVKKKTQCYCETIAKLKQENESLNTGRNYCTPCNKTKNERGCRPCSPPVDWFMGSQGSSNSPPESPPDSCACSIEEWYSPNFRDEETDDQCEEFINSLEAVTQEIRENNKKWNCKAMSKICGGRNKK</sequence>
<organism evidence="2 3">
    <name type="scientific">Tribolium castaneum</name>
    <name type="common">Red flour beetle</name>
    <dbReference type="NCBI Taxonomy" id="7070"/>
    <lineage>
        <taxon>Eukaryota</taxon>
        <taxon>Metazoa</taxon>
        <taxon>Ecdysozoa</taxon>
        <taxon>Arthropoda</taxon>
        <taxon>Hexapoda</taxon>
        <taxon>Insecta</taxon>
        <taxon>Pterygota</taxon>
        <taxon>Neoptera</taxon>
        <taxon>Endopterygota</taxon>
        <taxon>Coleoptera</taxon>
        <taxon>Polyphaga</taxon>
        <taxon>Cucujiformia</taxon>
        <taxon>Tenebrionidae</taxon>
        <taxon>Tenebrionidae incertae sedis</taxon>
        <taxon>Tribolium</taxon>
    </lineage>
</organism>
<dbReference type="PANTHER" id="PTHR43049">
    <property type="entry name" value="EARLY ENDOSOME ANTIGEN"/>
    <property type="match status" value="1"/>
</dbReference>
<feature type="coiled-coil region" evidence="1">
    <location>
        <begin position="929"/>
        <end position="1179"/>
    </location>
</feature>
<feature type="coiled-coil region" evidence="1">
    <location>
        <begin position="675"/>
        <end position="706"/>
    </location>
</feature>
<dbReference type="GO" id="GO:0005815">
    <property type="term" value="C:microtubule organizing center"/>
    <property type="evidence" value="ECO:0000318"/>
    <property type="project" value="GO_Central"/>
</dbReference>
<keyword evidence="3" id="KW-1185">Reference proteome</keyword>
<dbReference type="Gene3D" id="1.10.287.1490">
    <property type="match status" value="1"/>
</dbReference>
<evidence type="ECO:0000313" key="2">
    <source>
        <dbReference type="EMBL" id="KYB27454.1"/>
    </source>
</evidence>
<reference evidence="2 3" key="1">
    <citation type="journal article" date="2008" name="Nature">
        <title>The genome of the model beetle and pest Tribolium castaneum.</title>
        <authorList>
            <consortium name="Tribolium Genome Sequencing Consortium"/>
            <person name="Richards S."/>
            <person name="Gibbs R.A."/>
            <person name="Weinstock G.M."/>
            <person name="Brown S.J."/>
            <person name="Denell R."/>
            <person name="Beeman R.W."/>
            <person name="Gibbs R."/>
            <person name="Beeman R.W."/>
            <person name="Brown S.J."/>
            <person name="Bucher G."/>
            <person name="Friedrich M."/>
            <person name="Grimmelikhuijzen C.J."/>
            <person name="Klingler M."/>
            <person name="Lorenzen M."/>
            <person name="Richards S."/>
            <person name="Roth S."/>
            <person name="Schroder R."/>
            <person name="Tautz D."/>
            <person name="Zdobnov E.M."/>
            <person name="Muzny D."/>
            <person name="Gibbs R.A."/>
            <person name="Weinstock G.M."/>
            <person name="Attaway T."/>
            <person name="Bell S."/>
            <person name="Buhay C.J."/>
            <person name="Chandrabose M.N."/>
            <person name="Chavez D."/>
            <person name="Clerk-Blankenburg K.P."/>
            <person name="Cree A."/>
            <person name="Dao M."/>
            <person name="Davis C."/>
            <person name="Chacko J."/>
            <person name="Dinh H."/>
            <person name="Dugan-Rocha S."/>
            <person name="Fowler G."/>
            <person name="Garner T.T."/>
            <person name="Garnes J."/>
            <person name="Gnirke A."/>
            <person name="Hawes A."/>
            <person name="Hernandez J."/>
            <person name="Hines S."/>
            <person name="Holder M."/>
            <person name="Hume J."/>
            <person name="Jhangiani S.N."/>
            <person name="Joshi V."/>
            <person name="Khan Z.M."/>
            <person name="Jackson L."/>
            <person name="Kovar C."/>
            <person name="Kowis A."/>
            <person name="Lee S."/>
            <person name="Lewis L.R."/>
            <person name="Margolis J."/>
            <person name="Morgan M."/>
            <person name="Nazareth L.V."/>
            <person name="Nguyen N."/>
            <person name="Okwuonu G."/>
            <person name="Parker D."/>
            <person name="Richards S."/>
            <person name="Ruiz S.J."/>
            <person name="Santibanez J."/>
            <person name="Savard J."/>
            <person name="Scherer S.E."/>
            <person name="Schneider B."/>
            <person name="Sodergren E."/>
            <person name="Tautz D."/>
            <person name="Vattahil S."/>
            <person name="Villasana D."/>
            <person name="White C.S."/>
            <person name="Wright R."/>
            <person name="Park Y."/>
            <person name="Beeman R.W."/>
            <person name="Lord J."/>
            <person name="Oppert B."/>
            <person name="Lorenzen M."/>
            <person name="Brown S."/>
            <person name="Wang L."/>
            <person name="Savard J."/>
            <person name="Tautz D."/>
            <person name="Richards S."/>
            <person name="Weinstock G."/>
            <person name="Gibbs R.A."/>
            <person name="Liu Y."/>
            <person name="Worley K."/>
            <person name="Weinstock G."/>
            <person name="Elsik C.G."/>
            <person name="Reese J.T."/>
            <person name="Elhaik E."/>
            <person name="Landan G."/>
            <person name="Graur D."/>
            <person name="Arensburger P."/>
            <person name="Atkinson P."/>
            <person name="Beeman R.W."/>
            <person name="Beidler J."/>
            <person name="Brown S.J."/>
            <person name="Demuth J.P."/>
            <person name="Drury D.W."/>
            <person name="Du Y.Z."/>
            <person name="Fujiwara H."/>
            <person name="Lorenzen M."/>
            <person name="Maselli V."/>
            <person name="Osanai M."/>
            <person name="Park Y."/>
            <person name="Robertson H.M."/>
            <person name="Tu Z."/>
            <person name="Wang J.J."/>
            <person name="Wang S."/>
            <person name="Richards S."/>
            <person name="Song H."/>
            <person name="Zhang L."/>
            <person name="Sodergren E."/>
            <person name="Werner D."/>
            <person name="Stanke M."/>
            <person name="Morgenstern B."/>
            <person name="Solovyev V."/>
            <person name="Kosarev P."/>
            <person name="Brown G."/>
            <person name="Chen H.C."/>
            <person name="Ermolaeva O."/>
            <person name="Hlavina W."/>
            <person name="Kapustin Y."/>
            <person name="Kiryutin B."/>
            <person name="Kitts P."/>
            <person name="Maglott D."/>
            <person name="Pruitt K."/>
            <person name="Sapojnikov V."/>
            <person name="Souvorov A."/>
            <person name="Mackey A.J."/>
            <person name="Waterhouse R.M."/>
            <person name="Wyder S."/>
            <person name="Zdobnov E.M."/>
            <person name="Zdobnov E.M."/>
            <person name="Wyder S."/>
            <person name="Kriventseva E.V."/>
            <person name="Kadowaki T."/>
            <person name="Bork P."/>
            <person name="Aranda M."/>
            <person name="Bao R."/>
            <person name="Beermann A."/>
            <person name="Berns N."/>
            <person name="Bolognesi R."/>
            <person name="Bonneton F."/>
            <person name="Bopp D."/>
            <person name="Brown S.J."/>
            <person name="Bucher G."/>
            <person name="Butts T."/>
            <person name="Chaumot A."/>
            <person name="Denell R.E."/>
            <person name="Ferrier D.E."/>
            <person name="Friedrich M."/>
            <person name="Gordon C.M."/>
            <person name="Jindra M."/>
            <person name="Klingler M."/>
            <person name="Lan Q."/>
            <person name="Lattorff H.M."/>
            <person name="Laudet V."/>
            <person name="von Levetsow C."/>
            <person name="Liu Z."/>
            <person name="Lutz R."/>
            <person name="Lynch J.A."/>
            <person name="da Fonseca R.N."/>
            <person name="Posnien N."/>
            <person name="Reuter R."/>
            <person name="Roth S."/>
            <person name="Savard J."/>
            <person name="Schinko J.B."/>
            <person name="Schmitt C."/>
            <person name="Schoppmeier M."/>
            <person name="Schroder R."/>
            <person name="Shippy T.D."/>
            <person name="Simonnet F."/>
            <person name="Marques-Souza H."/>
            <person name="Tautz D."/>
            <person name="Tomoyasu Y."/>
            <person name="Trauner J."/>
            <person name="Van der Zee M."/>
            <person name="Vervoort M."/>
            <person name="Wittkopp N."/>
            <person name="Wimmer E.A."/>
            <person name="Yang X."/>
            <person name="Jones A.K."/>
            <person name="Sattelle D.B."/>
            <person name="Ebert P.R."/>
            <person name="Nelson D."/>
            <person name="Scott J.G."/>
            <person name="Beeman R.W."/>
            <person name="Muthukrishnan S."/>
            <person name="Kramer K.J."/>
            <person name="Arakane Y."/>
            <person name="Beeman R.W."/>
            <person name="Zhu Q."/>
            <person name="Hogenkamp D."/>
            <person name="Dixit R."/>
            <person name="Oppert B."/>
            <person name="Jiang H."/>
            <person name="Zou Z."/>
            <person name="Marshall J."/>
            <person name="Elpidina E."/>
            <person name="Vinokurov K."/>
            <person name="Oppert C."/>
            <person name="Zou Z."/>
            <person name="Evans J."/>
            <person name="Lu Z."/>
            <person name="Zhao P."/>
            <person name="Sumathipala N."/>
            <person name="Altincicek B."/>
            <person name="Vilcinskas A."/>
            <person name="Williams M."/>
            <person name="Hultmark D."/>
            <person name="Hetru C."/>
            <person name="Jiang H."/>
            <person name="Grimmelikhuijzen C.J."/>
            <person name="Hauser F."/>
            <person name="Cazzamali G."/>
            <person name="Williamson M."/>
            <person name="Park Y."/>
            <person name="Li B."/>
            <person name="Tanaka Y."/>
            <person name="Predel R."/>
            <person name="Neupert S."/>
            <person name="Schachtner J."/>
            <person name="Verleyen P."/>
            <person name="Raible F."/>
            <person name="Bork P."/>
            <person name="Friedrich M."/>
            <person name="Walden K.K."/>
            <person name="Robertson H.M."/>
            <person name="Angeli S."/>
            <person name="Foret S."/>
            <person name="Bucher G."/>
            <person name="Schuetz S."/>
            <person name="Maleszka R."/>
            <person name="Wimmer E.A."/>
            <person name="Beeman R.W."/>
            <person name="Lorenzen M."/>
            <person name="Tomoyasu Y."/>
            <person name="Miller S.C."/>
            <person name="Grossmann D."/>
            <person name="Bucher G."/>
        </authorList>
    </citation>
    <scope>NUCLEOTIDE SEQUENCE [LARGE SCALE GENOMIC DNA]</scope>
    <source>
        <strain evidence="2 3">Georgia GA2</strain>
    </source>
</reference>
<dbReference type="Proteomes" id="UP000007266">
    <property type="component" value="Linkage group 5"/>
</dbReference>
<feature type="coiled-coil region" evidence="1">
    <location>
        <begin position="742"/>
        <end position="863"/>
    </location>
</feature>
<keyword evidence="1" id="KW-0175">Coiled coil</keyword>
<gene>
    <name evidence="2" type="primary">AUGUSTUS-3.0.2_33262</name>
    <name evidence="2" type="ORF">TcasGA2_TC033262</name>
</gene>
<evidence type="ECO:0000256" key="1">
    <source>
        <dbReference type="SAM" id="Coils"/>
    </source>
</evidence>